<sequence>MDDIKVALARMEANQDSIGKRLNDMGGTARTTANEVIKHSVMLKELNKVREREEKRDKKIQDHGESISGIKATVATQRNLIIGIFLSLGTMATWIIRKAFTGQ</sequence>
<keyword evidence="1" id="KW-0472">Membrane</keyword>
<protein>
    <submittedName>
        <fullName evidence="2">Uncharacterized protein</fullName>
    </submittedName>
</protein>
<dbReference type="AlphaFoldDB" id="A0A0F9QE97"/>
<evidence type="ECO:0000256" key="1">
    <source>
        <dbReference type="SAM" id="Phobius"/>
    </source>
</evidence>
<keyword evidence="1" id="KW-0812">Transmembrane</keyword>
<reference evidence="2" key="1">
    <citation type="journal article" date="2015" name="Nature">
        <title>Complex archaea that bridge the gap between prokaryotes and eukaryotes.</title>
        <authorList>
            <person name="Spang A."/>
            <person name="Saw J.H."/>
            <person name="Jorgensen S.L."/>
            <person name="Zaremba-Niedzwiedzka K."/>
            <person name="Martijn J."/>
            <person name="Lind A.E."/>
            <person name="van Eijk R."/>
            <person name="Schleper C."/>
            <person name="Guy L."/>
            <person name="Ettema T.J."/>
        </authorList>
    </citation>
    <scope>NUCLEOTIDE SEQUENCE</scope>
</reference>
<organism evidence="2">
    <name type="scientific">marine sediment metagenome</name>
    <dbReference type="NCBI Taxonomy" id="412755"/>
    <lineage>
        <taxon>unclassified sequences</taxon>
        <taxon>metagenomes</taxon>
        <taxon>ecological metagenomes</taxon>
    </lineage>
</organism>
<evidence type="ECO:0000313" key="2">
    <source>
        <dbReference type="EMBL" id="KKN42360.1"/>
    </source>
</evidence>
<comment type="caution">
    <text evidence="2">The sequence shown here is derived from an EMBL/GenBank/DDBJ whole genome shotgun (WGS) entry which is preliminary data.</text>
</comment>
<accession>A0A0F9QE97</accession>
<gene>
    <name evidence="2" type="ORF">LCGC14_0714180</name>
</gene>
<feature type="transmembrane region" description="Helical" evidence="1">
    <location>
        <begin position="80"/>
        <end position="100"/>
    </location>
</feature>
<name>A0A0F9QE97_9ZZZZ</name>
<keyword evidence="1" id="KW-1133">Transmembrane helix</keyword>
<proteinExistence type="predicted"/>
<dbReference type="EMBL" id="LAZR01001587">
    <property type="protein sequence ID" value="KKN42360.1"/>
    <property type="molecule type" value="Genomic_DNA"/>
</dbReference>